<proteinExistence type="predicted"/>
<keyword evidence="3" id="KW-1185">Reference proteome</keyword>
<feature type="compositionally biased region" description="Basic and acidic residues" evidence="1">
    <location>
        <begin position="1"/>
        <end position="15"/>
    </location>
</feature>
<evidence type="ECO:0000256" key="1">
    <source>
        <dbReference type="SAM" id="MobiDB-lite"/>
    </source>
</evidence>
<reference evidence="2" key="1">
    <citation type="submission" date="2023-08" db="EMBL/GenBank/DDBJ databases">
        <authorList>
            <person name="Chen Y."/>
            <person name="Shah S."/>
            <person name="Dougan E. K."/>
            <person name="Thang M."/>
            <person name="Chan C."/>
        </authorList>
    </citation>
    <scope>NUCLEOTIDE SEQUENCE</scope>
</reference>
<evidence type="ECO:0000313" key="2">
    <source>
        <dbReference type="EMBL" id="CAJ1373911.1"/>
    </source>
</evidence>
<feature type="region of interest" description="Disordered" evidence="1">
    <location>
        <begin position="138"/>
        <end position="173"/>
    </location>
</feature>
<evidence type="ECO:0000313" key="3">
    <source>
        <dbReference type="Proteomes" id="UP001178507"/>
    </source>
</evidence>
<organism evidence="2 3">
    <name type="scientific">Effrenium voratum</name>
    <dbReference type="NCBI Taxonomy" id="2562239"/>
    <lineage>
        <taxon>Eukaryota</taxon>
        <taxon>Sar</taxon>
        <taxon>Alveolata</taxon>
        <taxon>Dinophyceae</taxon>
        <taxon>Suessiales</taxon>
        <taxon>Symbiodiniaceae</taxon>
        <taxon>Effrenium</taxon>
    </lineage>
</organism>
<dbReference type="Proteomes" id="UP001178507">
    <property type="component" value="Unassembled WGS sequence"/>
</dbReference>
<dbReference type="EMBL" id="CAUJNA010000224">
    <property type="protein sequence ID" value="CAJ1373911.1"/>
    <property type="molecule type" value="Genomic_DNA"/>
</dbReference>
<feature type="region of interest" description="Disordered" evidence="1">
    <location>
        <begin position="1"/>
        <end position="23"/>
    </location>
</feature>
<feature type="compositionally biased region" description="Low complexity" evidence="1">
    <location>
        <begin position="138"/>
        <end position="153"/>
    </location>
</feature>
<gene>
    <name evidence="2" type="ORF">EVOR1521_LOCUS3602</name>
</gene>
<accession>A0AA36HRW1</accession>
<protein>
    <submittedName>
        <fullName evidence="2">Uncharacterized protein</fullName>
    </submittedName>
</protein>
<comment type="caution">
    <text evidence="2">The sequence shown here is derived from an EMBL/GenBank/DDBJ whole genome shotgun (WGS) entry which is preliminary data.</text>
</comment>
<dbReference type="AlphaFoldDB" id="A0AA36HRW1"/>
<sequence>MDLARETRQAQKQADEGLQNLSGKISNMEEALKDREQAVLFGSRCLSCNRAYDDTVKTPGTVNLPAEQRKAQIFAEIQRALHNPRTDPKESIKLLAVKVGRPCASTKPSREGPFASRDSSSLAYGIEDVQLLPLRAHSSLSKSRASPRASPRPTTQSMSRGEERSLWSHGRGPSAEHRFKVYEDIKSAVS</sequence>
<name>A0AA36HRW1_9DINO</name>